<dbReference type="GO" id="GO:0003677">
    <property type="term" value="F:DNA binding"/>
    <property type="evidence" value="ECO:0007669"/>
    <property type="project" value="UniProtKB-UniRule"/>
</dbReference>
<feature type="domain" description="HTH tetR-type" evidence="3">
    <location>
        <begin position="14"/>
        <end position="74"/>
    </location>
</feature>
<evidence type="ECO:0000256" key="1">
    <source>
        <dbReference type="ARBA" id="ARBA00023125"/>
    </source>
</evidence>
<organism evidence="4 5">
    <name type="scientific">Mycobacterium intermedium</name>
    <dbReference type="NCBI Taxonomy" id="28445"/>
    <lineage>
        <taxon>Bacteria</taxon>
        <taxon>Bacillati</taxon>
        <taxon>Actinomycetota</taxon>
        <taxon>Actinomycetes</taxon>
        <taxon>Mycobacteriales</taxon>
        <taxon>Mycobacteriaceae</taxon>
        <taxon>Mycobacterium</taxon>
        <taxon>Mycobacterium simiae complex</taxon>
    </lineage>
</organism>
<dbReference type="RefSeq" id="WP_069418440.1">
    <property type="nucleotide sequence ID" value="NZ_CBCRZH010000012.1"/>
</dbReference>
<evidence type="ECO:0000259" key="3">
    <source>
        <dbReference type="PROSITE" id="PS50977"/>
    </source>
</evidence>
<dbReference type="PROSITE" id="PS50977">
    <property type="entry name" value="HTH_TETR_2"/>
    <property type="match status" value="1"/>
</dbReference>
<proteinExistence type="predicted"/>
<evidence type="ECO:0000256" key="2">
    <source>
        <dbReference type="PROSITE-ProRule" id="PRU00335"/>
    </source>
</evidence>
<name>A0A1E3SIF0_MYCIE</name>
<comment type="caution">
    <text evidence="4">The sequence shown here is derived from an EMBL/GenBank/DDBJ whole genome shotgun (WGS) entry which is preliminary data.</text>
</comment>
<protein>
    <submittedName>
        <fullName evidence="4">TetR family transcriptional regulator</fullName>
    </submittedName>
</protein>
<evidence type="ECO:0000313" key="4">
    <source>
        <dbReference type="EMBL" id="ORB08638.1"/>
    </source>
</evidence>
<dbReference type="InterPro" id="IPR001647">
    <property type="entry name" value="HTH_TetR"/>
</dbReference>
<reference evidence="4 5" key="1">
    <citation type="submission" date="2017-02" db="EMBL/GenBank/DDBJ databases">
        <title>The new phylogeny of genus Mycobacterium.</title>
        <authorList>
            <person name="Tortoli E."/>
            <person name="Trovato A."/>
            <person name="Cirillo D.M."/>
        </authorList>
    </citation>
    <scope>NUCLEOTIDE SEQUENCE [LARGE SCALE GENOMIC DNA]</scope>
    <source>
        <strain evidence="4 5">DSM 44049</strain>
    </source>
</reference>
<evidence type="ECO:0000313" key="5">
    <source>
        <dbReference type="Proteomes" id="UP000192739"/>
    </source>
</evidence>
<keyword evidence="5" id="KW-1185">Reference proteome</keyword>
<dbReference type="InterPro" id="IPR009057">
    <property type="entry name" value="Homeodomain-like_sf"/>
</dbReference>
<dbReference type="Gene3D" id="1.10.357.10">
    <property type="entry name" value="Tetracycline Repressor, domain 2"/>
    <property type="match status" value="1"/>
</dbReference>
<dbReference type="Proteomes" id="UP000192739">
    <property type="component" value="Unassembled WGS sequence"/>
</dbReference>
<feature type="DNA-binding region" description="H-T-H motif" evidence="2">
    <location>
        <begin position="37"/>
        <end position="56"/>
    </location>
</feature>
<sequence length="184" mass="19873">MPGADWLVGGDRRAAAAERIYAAAASLIARDGINNLDIDKLAKAVHCSRATIYRHAGGKADIRNVVLARAAARIADSVRADVENLTGRERVVAAIRLSLRQIRADPLGQTIISAIRGGTREVAWFAESPLLADFATDLAGLDGADPLAAKWVVRTVLSLMYWPTEDDEVERRLVENFVAPAFAK</sequence>
<gene>
    <name evidence="4" type="ORF">BST27_07410</name>
</gene>
<dbReference type="SUPFAM" id="SSF46689">
    <property type="entry name" value="Homeodomain-like"/>
    <property type="match status" value="1"/>
</dbReference>
<dbReference type="STRING" id="28445.BHQ20_07275"/>
<accession>A0A1E3SIF0</accession>
<dbReference type="OrthoDB" id="4569533at2"/>
<keyword evidence="1 2" id="KW-0238">DNA-binding</keyword>
<dbReference type="Pfam" id="PF00440">
    <property type="entry name" value="TetR_N"/>
    <property type="match status" value="1"/>
</dbReference>
<dbReference type="EMBL" id="MVHT01000013">
    <property type="protein sequence ID" value="ORB08638.1"/>
    <property type="molecule type" value="Genomic_DNA"/>
</dbReference>
<dbReference type="AlphaFoldDB" id="A0A1E3SIF0"/>